<dbReference type="GO" id="GO:1990904">
    <property type="term" value="C:ribonucleoprotein complex"/>
    <property type="evidence" value="ECO:0007669"/>
    <property type="project" value="UniProtKB-KW"/>
</dbReference>
<evidence type="ECO:0000256" key="5">
    <source>
        <dbReference type="ARBA" id="ARBA00023274"/>
    </source>
</evidence>
<reference evidence="8 9" key="1">
    <citation type="submission" date="2016-10" db="EMBL/GenBank/DDBJ databases">
        <authorList>
            <person name="de Groot N.N."/>
        </authorList>
    </citation>
    <scope>NUCLEOTIDE SEQUENCE [LARGE SCALE GENOMIC DNA]</scope>
    <source>
        <strain evidence="8 9">DSM 8423</strain>
    </source>
</reference>
<keyword evidence="5 6" id="KW-0687">Ribonucleoprotein</keyword>
<dbReference type="GO" id="GO:0005840">
    <property type="term" value="C:ribosome"/>
    <property type="evidence" value="ECO:0007669"/>
    <property type="project" value="UniProtKB-KW"/>
</dbReference>
<evidence type="ECO:0000256" key="6">
    <source>
        <dbReference type="HAMAP-Rule" id="MF_01363"/>
    </source>
</evidence>
<evidence type="ECO:0000256" key="4">
    <source>
        <dbReference type="ARBA" id="ARBA00022980"/>
    </source>
</evidence>
<evidence type="ECO:0000256" key="1">
    <source>
        <dbReference type="ARBA" id="ARBA00008563"/>
    </source>
</evidence>
<dbReference type="InterPro" id="IPR036164">
    <property type="entry name" value="bL21-like_sf"/>
</dbReference>
<organism evidence="8 9">
    <name type="scientific">Syntrophus gentianae</name>
    <dbReference type="NCBI Taxonomy" id="43775"/>
    <lineage>
        <taxon>Bacteria</taxon>
        <taxon>Pseudomonadati</taxon>
        <taxon>Thermodesulfobacteriota</taxon>
        <taxon>Syntrophia</taxon>
        <taxon>Syntrophales</taxon>
        <taxon>Syntrophaceae</taxon>
        <taxon>Syntrophus</taxon>
    </lineage>
</organism>
<dbReference type="GO" id="GO:0006412">
    <property type="term" value="P:translation"/>
    <property type="evidence" value="ECO:0007669"/>
    <property type="project" value="UniProtKB-UniRule"/>
</dbReference>
<dbReference type="InterPro" id="IPR001787">
    <property type="entry name" value="Ribosomal_bL21"/>
</dbReference>
<keyword evidence="3 6" id="KW-0694">RNA-binding</keyword>
<dbReference type="GO" id="GO:0005737">
    <property type="term" value="C:cytoplasm"/>
    <property type="evidence" value="ECO:0007669"/>
    <property type="project" value="UniProtKB-ARBA"/>
</dbReference>
<comment type="similarity">
    <text evidence="1 6 7">Belongs to the bacterial ribosomal protein bL21 family.</text>
</comment>
<dbReference type="AlphaFoldDB" id="A0A1H7ZDB9"/>
<dbReference type="PANTHER" id="PTHR21349">
    <property type="entry name" value="50S RIBOSOMAL PROTEIN L21"/>
    <property type="match status" value="1"/>
</dbReference>
<dbReference type="InterPro" id="IPR028909">
    <property type="entry name" value="bL21-like"/>
</dbReference>
<evidence type="ECO:0000256" key="3">
    <source>
        <dbReference type="ARBA" id="ARBA00022884"/>
    </source>
</evidence>
<keyword evidence="9" id="KW-1185">Reference proteome</keyword>
<protein>
    <recommendedName>
        <fullName evidence="6">Large ribosomal subunit protein bL21</fullName>
    </recommendedName>
</protein>
<dbReference type="PROSITE" id="PS01169">
    <property type="entry name" value="RIBOSOMAL_L21"/>
    <property type="match status" value="1"/>
</dbReference>
<evidence type="ECO:0000313" key="8">
    <source>
        <dbReference type="EMBL" id="SEM56400.1"/>
    </source>
</evidence>
<keyword evidence="2 6" id="KW-0699">rRNA-binding</keyword>
<evidence type="ECO:0000256" key="2">
    <source>
        <dbReference type="ARBA" id="ARBA00022730"/>
    </source>
</evidence>
<dbReference type="SUPFAM" id="SSF141091">
    <property type="entry name" value="L21p-like"/>
    <property type="match status" value="1"/>
</dbReference>
<dbReference type="HAMAP" id="MF_01363">
    <property type="entry name" value="Ribosomal_bL21"/>
    <property type="match status" value="1"/>
</dbReference>
<accession>A0A1H7ZDB9</accession>
<dbReference type="GO" id="GO:0003735">
    <property type="term" value="F:structural constituent of ribosome"/>
    <property type="evidence" value="ECO:0007669"/>
    <property type="project" value="InterPro"/>
</dbReference>
<evidence type="ECO:0000313" key="9">
    <source>
        <dbReference type="Proteomes" id="UP000198744"/>
    </source>
</evidence>
<comment type="subunit">
    <text evidence="6">Part of the 50S ribosomal subunit. Contacts protein L20.</text>
</comment>
<evidence type="ECO:0000256" key="7">
    <source>
        <dbReference type="RuleBase" id="RU000562"/>
    </source>
</evidence>
<dbReference type="InterPro" id="IPR018258">
    <property type="entry name" value="Ribosomal_bL21_CS"/>
</dbReference>
<dbReference type="RefSeq" id="WP_093884192.1">
    <property type="nucleotide sequence ID" value="NZ_FOBS01000022.1"/>
</dbReference>
<keyword evidence="4 6" id="KW-0689">Ribosomal protein</keyword>
<dbReference type="STRING" id="43775.SAMN04489760_12244"/>
<comment type="function">
    <text evidence="6 7">This protein binds to 23S rRNA in the presence of protein L20.</text>
</comment>
<sequence length="103" mass="11451">MYAVIKTGGKQHRVSEGELLTVEKLDGGKGDSVVFDDVLMVAKEGEIRVGTPVVEGAKVVGEIVAQVKGPKIYVYKRKRRKGFQKKTGHRQQLTRMKIKEISI</sequence>
<dbReference type="OrthoDB" id="9813334at2"/>
<dbReference type="NCBIfam" id="TIGR00061">
    <property type="entry name" value="L21"/>
    <property type="match status" value="1"/>
</dbReference>
<gene>
    <name evidence="6" type="primary">rplU</name>
    <name evidence="8" type="ORF">SAMN04489760_12244</name>
</gene>
<name>A0A1H7ZDB9_9BACT</name>
<dbReference type="Proteomes" id="UP000198744">
    <property type="component" value="Unassembled WGS sequence"/>
</dbReference>
<dbReference type="PANTHER" id="PTHR21349:SF0">
    <property type="entry name" value="LARGE RIBOSOMAL SUBUNIT PROTEIN BL21M"/>
    <property type="match status" value="1"/>
</dbReference>
<dbReference type="EMBL" id="FOBS01000022">
    <property type="protein sequence ID" value="SEM56400.1"/>
    <property type="molecule type" value="Genomic_DNA"/>
</dbReference>
<proteinExistence type="inferred from homology"/>
<dbReference type="Pfam" id="PF00829">
    <property type="entry name" value="Ribosomal_L21p"/>
    <property type="match status" value="1"/>
</dbReference>
<dbReference type="GO" id="GO:0019843">
    <property type="term" value="F:rRNA binding"/>
    <property type="evidence" value="ECO:0007669"/>
    <property type="project" value="UniProtKB-UniRule"/>
</dbReference>